<evidence type="ECO:0000313" key="1">
    <source>
        <dbReference type="EMBL" id="HIY73577.1"/>
    </source>
</evidence>
<dbReference type="AlphaFoldDB" id="A0A9D1Z4C7"/>
<sequence length="130" mass="14552">MLNISPYVRTVIDWEAMDKDWGRQYMYVSQRPYKGKPEAGLAPGATVTLQILTDAHDHGTDRTGRPRDNNALETFSVTVVGCSYPLPLSKGDRVQLGGFIAEASFYIDYSPILRFHEIQKFQQQQGGGKA</sequence>
<comment type="caution">
    <text evidence="1">The sequence shown here is derived from an EMBL/GenBank/DDBJ whole genome shotgun (WGS) entry which is preliminary data.</text>
</comment>
<dbReference type="Proteomes" id="UP000886824">
    <property type="component" value="Unassembled WGS sequence"/>
</dbReference>
<evidence type="ECO:0000313" key="2">
    <source>
        <dbReference type="Proteomes" id="UP000886824"/>
    </source>
</evidence>
<reference evidence="1" key="2">
    <citation type="submission" date="2021-04" db="EMBL/GenBank/DDBJ databases">
        <authorList>
            <person name="Gilroy R."/>
        </authorList>
    </citation>
    <scope>NUCLEOTIDE SEQUENCE</scope>
    <source>
        <strain evidence="1">CHK33-7979</strain>
    </source>
</reference>
<dbReference type="EMBL" id="DXCX01000065">
    <property type="protein sequence ID" value="HIY73577.1"/>
    <property type="molecule type" value="Genomic_DNA"/>
</dbReference>
<gene>
    <name evidence="1" type="ORF">H9826_06355</name>
</gene>
<protein>
    <submittedName>
        <fullName evidence="1">Uncharacterized protein</fullName>
    </submittedName>
</protein>
<name>A0A9D1Z4C7_9FIRM</name>
<accession>A0A9D1Z4C7</accession>
<organism evidence="1 2">
    <name type="scientific">Candidatus Intestinimonas merdavium</name>
    <dbReference type="NCBI Taxonomy" id="2838622"/>
    <lineage>
        <taxon>Bacteria</taxon>
        <taxon>Bacillati</taxon>
        <taxon>Bacillota</taxon>
        <taxon>Clostridia</taxon>
        <taxon>Eubacteriales</taxon>
        <taxon>Intestinimonas</taxon>
    </lineage>
</organism>
<proteinExistence type="predicted"/>
<reference evidence="1" key="1">
    <citation type="journal article" date="2021" name="PeerJ">
        <title>Extensive microbial diversity within the chicken gut microbiome revealed by metagenomics and culture.</title>
        <authorList>
            <person name="Gilroy R."/>
            <person name="Ravi A."/>
            <person name="Getino M."/>
            <person name="Pursley I."/>
            <person name="Horton D.L."/>
            <person name="Alikhan N.F."/>
            <person name="Baker D."/>
            <person name="Gharbi K."/>
            <person name="Hall N."/>
            <person name="Watson M."/>
            <person name="Adriaenssens E.M."/>
            <person name="Foster-Nyarko E."/>
            <person name="Jarju S."/>
            <person name="Secka A."/>
            <person name="Antonio M."/>
            <person name="Oren A."/>
            <person name="Chaudhuri R.R."/>
            <person name="La Ragione R."/>
            <person name="Hildebrand F."/>
            <person name="Pallen M.J."/>
        </authorList>
    </citation>
    <scope>NUCLEOTIDE SEQUENCE</scope>
    <source>
        <strain evidence="1">CHK33-7979</strain>
    </source>
</reference>